<feature type="domain" description="Ig-like" evidence="6">
    <location>
        <begin position="180"/>
        <end position="260"/>
    </location>
</feature>
<dbReference type="Pfam" id="PF13895">
    <property type="entry name" value="Ig_2"/>
    <property type="match status" value="1"/>
</dbReference>
<protein>
    <recommendedName>
        <fullName evidence="6">Ig-like domain-containing protein</fullName>
    </recommendedName>
</protein>
<sequence>MHQAERNSQCVLISEPTSQSPSTSGPFQACPLAASSVPLEALKNSMCSRGWEWWLALELLLLPLVLLETSVQDHLVHRLMAVSGSNVSLQIPENLSEKYKQLTWFNTTKQKILEWEWESDKTKYFRSKFETRITFDPQSGALNISDVRKEDSSDYLVRVLMASGTEREWKIPLEVFDPVPKPVIEAKQIKKVDNTCYLTLSCTVPDQSVNYEWYGDSGPLPQEFQRSVLNITLNPQNFSKSFTCQVSNHVSSENATVYFTSSCVLARSFGVTRMASWLVVTAPLVLGFLLT</sequence>
<feature type="region of interest" description="Disordered" evidence="5">
    <location>
        <begin position="1"/>
        <end position="25"/>
    </location>
</feature>
<dbReference type="PaxDb" id="9986-ENSOCUP00000011653"/>
<evidence type="ECO:0000256" key="4">
    <source>
        <dbReference type="ARBA" id="ARBA00023180"/>
    </source>
</evidence>
<dbReference type="InParanoid" id="G1T5L9"/>
<dbReference type="AlphaFoldDB" id="G1T5L9"/>
<evidence type="ECO:0000313" key="7">
    <source>
        <dbReference type="Ensembl" id="ENSOCUP00000011653.3"/>
    </source>
</evidence>
<keyword evidence="3" id="KW-0472">Membrane</keyword>
<reference evidence="7" key="3">
    <citation type="submission" date="2025-09" db="UniProtKB">
        <authorList>
            <consortium name="Ensembl"/>
        </authorList>
    </citation>
    <scope>IDENTIFICATION</scope>
    <source>
        <strain evidence="7">Thorbecke</strain>
    </source>
</reference>
<evidence type="ECO:0000256" key="2">
    <source>
        <dbReference type="ARBA" id="ARBA00022729"/>
    </source>
</evidence>
<dbReference type="HOGENOM" id="CLU_099885_0_0_1"/>
<dbReference type="SMR" id="G1T5L9"/>
<dbReference type="Pfam" id="PF11465">
    <property type="entry name" value="Receptor_2B4"/>
    <property type="match status" value="1"/>
</dbReference>
<evidence type="ECO:0000256" key="5">
    <source>
        <dbReference type="SAM" id="MobiDB-lite"/>
    </source>
</evidence>
<keyword evidence="2" id="KW-0732">Signal</keyword>
<evidence type="ECO:0000256" key="3">
    <source>
        <dbReference type="ARBA" id="ARBA00023136"/>
    </source>
</evidence>
<dbReference type="PANTHER" id="PTHR12080">
    <property type="entry name" value="SIGNALING LYMPHOCYTIC ACTIVATION MOLECULE"/>
    <property type="match status" value="1"/>
</dbReference>
<proteinExistence type="predicted"/>
<accession>G1T5L9</accession>
<keyword evidence="8" id="KW-1185">Reference proteome</keyword>
<reference evidence="7" key="2">
    <citation type="submission" date="2025-08" db="UniProtKB">
        <authorList>
            <consortium name="Ensembl"/>
        </authorList>
    </citation>
    <scope>IDENTIFICATION</scope>
    <source>
        <strain evidence="7">Thorbecke</strain>
    </source>
</reference>
<dbReference type="eggNOG" id="ENOG502SB68">
    <property type="taxonomic scope" value="Eukaryota"/>
</dbReference>
<dbReference type="Bgee" id="ENSOCUG00000013551">
    <property type="expression patterns" value="Expressed in blood and 19 other cell types or tissues"/>
</dbReference>
<dbReference type="EMBL" id="AAGW02000281">
    <property type="status" value="NOT_ANNOTATED_CDS"/>
    <property type="molecule type" value="Genomic_DNA"/>
</dbReference>
<dbReference type="SUPFAM" id="SSF48726">
    <property type="entry name" value="Immunoglobulin"/>
    <property type="match status" value="2"/>
</dbReference>
<dbReference type="Gene3D" id="2.60.40.10">
    <property type="entry name" value="Immunoglobulins"/>
    <property type="match status" value="2"/>
</dbReference>
<dbReference type="Ensembl" id="ENSOCUT00000013544.4">
    <property type="protein sequence ID" value="ENSOCUP00000011653.3"/>
    <property type="gene ID" value="ENSOCUG00000013551.4"/>
</dbReference>
<dbReference type="PANTHER" id="PTHR12080:SF134">
    <property type="entry name" value="CD48 ANTIGEN"/>
    <property type="match status" value="1"/>
</dbReference>
<dbReference type="InterPro" id="IPR024303">
    <property type="entry name" value="NK_rcpt_2B4_Ig_dom"/>
</dbReference>
<dbReference type="InterPro" id="IPR013783">
    <property type="entry name" value="Ig-like_fold"/>
</dbReference>
<organism evidence="7 8">
    <name type="scientific">Oryctolagus cuniculus</name>
    <name type="common">Rabbit</name>
    <dbReference type="NCBI Taxonomy" id="9986"/>
    <lineage>
        <taxon>Eukaryota</taxon>
        <taxon>Metazoa</taxon>
        <taxon>Chordata</taxon>
        <taxon>Craniata</taxon>
        <taxon>Vertebrata</taxon>
        <taxon>Euteleostomi</taxon>
        <taxon>Mammalia</taxon>
        <taxon>Eutheria</taxon>
        <taxon>Euarchontoglires</taxon>
        <taxon>Glires</taxon>
        <taxon>Lagomorpha</taxon>
        <taxon>Leporidae</taxon>
        <taxon>Oryctolagus</taxon>
    </lineage>
</organism>
<dbReference type="InterPro" id="IPR036179">
    <property type="entry name" value="Ig-like_dom_sf"/>
</dbReference>
<dbReference type="GO" id="GO:0016020">
    <property type="term" value="C:membrane"/>
    <property type="evidence" value="ECO:0007669"/>
    <property type="project" value="UniProtKB-SubCell"/>
</dbReference>
<comment type="subcellular location">
    <subcellularLocation>
        <location evidence="1">Membrane</location>
    </subcellularLocation>
</comment>
<evidence type="ECO:0000259" key="6">
    <source>
        <dbReference type="PROSITE" id="PS50835"/>
    </source>
</evidence>
<dbReference type="FunCoup" id="G1T5L9">
    <property type="interactions" value="106"/>
</dbReference>
<reference evidence="7 8" key="1">
    <citation type="journal article" date="2011" name="Nature">
        <title>A high-resolution map of human evolutionary constraint using 29 mammals.</title>
        <authorList>
            <person name="Lindblad-Toh K."/>
            <person name="Garber M."/>
            <person name="Zuk O."/>
            <person name="Lin M.F."/>
            <person name="Parker B.J."/>
            <person name="Washietl S."/>
            <person name="Kheradpour P."/>
            <person name="Ernst J."/>
            <person name="Jordan G."/>
            <person name="Mauceli E."/>
            <person name="Ward L.D."/>
            <person name="Lowe C.B."/>
            <person name="Holloway A.K."/>
            <person name="Clamp M."/>
            <person name="Gnerre S."/>
            <person name="Alfoldi J."/>
            <person name="Beal K."/>
            <person name="Chang J."/>
            <person name="Clawson H."/>
            <person name="Cuff J."/>
            <person name="Di Palma F."/>
            <person name="Fitzgerald S."/>
            <person name="Flicek P."/>
            <person name="Guttman M."/>
            <person name="Hubisz M.J."/>
            <person name="Jaffe D.B."/>
            <person name="Jungreis I."/>
            <person name="Kent W.J."/>
            <person name="Kostka D."/>
            <person name="Lara M."/>
            <person name="Martins A.L."/>
            <person name="Massingham T."/>
            <person name="Moltke I."/>
            <person name="Raney B.J."/>
            <person name="Rasmussen M.D."/>
            <person name="Robinson J."/>
            <person name="Stark A."/>
            <person name="Vilella A.J."/>
            <person name="Wen J."/>
            <person name="Xie X."/>
            <person name="Zody M.C."/>
            <person name="Baldwin J."/>
            <person name="Bloom T."/>
            <person name="Chin C.W."/>
            <person name="Heiman D."/>
            <person name="Nicol R."/>
            <person name="Nusbaum C."/>
            <person name="Young S."/>
            <person name="Wilkinson J."/>
            <person name="Worley K.C."/>
            <person name="Kovar C.L."/>
            <person name="Muzny D.M."/>
            <person name="Gibbs R.A."/>
            <person name="Cree A."/>
            <person name="Dihn H.H."/>
            <person name="Fowler G."/>
            <person name="Jhangiani S."/>
            <person name="Joshi V."/>
            <person name="Lee S."/>
            <person name="Lewis L.R."/>
            <person name="Nazareth L.V."/>
            <person name="Okwuonu G."/>
            <person name="Santibanez J."/>
            <person name="Warren W.C."/>
            <person name="Mardis E.R."/>
            <person name="Weinstock G.M."/>
            <person name="Wilson R.K."/>
            <person name="Delehaunty K."/>
            <person name="Dooling D."/>
            <person name="Fronik C."/>
            <person name="Fulton L."/>
            <person name="Fulton B."/>
            <person name="Graves T."/>
            <person name="Minx P."/>
            <person name="Sodergren E."/>
            <person name="Birney E."/>
            <person name="Margulies E.H."/>
            <person name="Herrero J."/>
            <person name="Green E.D."/>
            <person name="Haussler D."/>
            <person name="Siepel A."/>
            <person name="Goldman N."/>
            <person name="Pollard K.S."/>
            <person name="Pedersen J.S."/>
            <person name="Lander E.S."/>
            <person name="Kellis M."/>
        </authorList>
    </citation>
    <scope>NUCLEOTIDE SEQUENCE [LARGE SCALE GENOMIC DNA]</scope>
    <source>
        <strain evidence="7 8">Thorbecke inbred</strain>
    </source>
</reference>
<evidence type="ECO:0000256" key="1">
    <source>
        <dbReference type="ARBA" id="ARBA00004370"/>
    </source>
</evidence>
<dbReference type="InterPro" id="IPR007110">
    <property type="entry name" value="Ig-like_dom"/>
</dbReference>
<dbReference type="InterPro" id="IPR015631">
    <property type="entry name" value="CD2/SLAM_rcpt"/>
</dbReference>
<evidence type="ECO:0000313" key="8">
    <source>
        <dbReference type="Proteomes" id="UP000001811"/>
    </source>
</evidence>
<keyword evidence="4" id="KW-0325">Glycoprotein</keyword>
<dbReference type="Proteomes" id="UP000001811">
    <property type="component" value="Chromosome 13"/>
</dbReference>
<dbReference type="STRING" id="9986.ENSOCUP00000011653"/>
<dbReference type="GeneTree" id="ENSGT01030000234540"/>
<name>G1T5L9_RABIT</name>
<dbReference type="PROSITE" id="PS50835">
    <property type="entry name" value="IG_LIKE"/>
    <property type="match status" value="1"/>
</dbReference>